<evidence type="ECO:0000313" key="4">
    <source>
        <dbReference type="EMBL" id="PWZ58044.1"/>
    </source>
</evidence>
<feature type="transmembrane region" description="Helical" evidence="1">
    <location>
        <begin position="1013"/>
        <end position="1034"/>
    </location>
</feature>
<feature type="domain" description="Glycosyl transferase 48" evidence="2">
    <location>
        <begin position="293"/>
        <end position="940"/>
    </location>
</feature>
<dbReference type="Proteomes" id="UP000251960">
    <property type="component" value="Chromosome 1"/>
</dbReference>
<dbReference type="InterPro" id="IPR058851">
    <property type="entry name" value="CALS1_helical"/>
</dbReference>
<feature type="transmembrane region" description="Helical" evidence="1">
    <location>
        <begin position="984"/>
        <end position="1001"/>
    </location>
</feature>
<accession>A0A317YJR7</accession>
<dbReference type="GO" id="GO:0000148">
    <property type="term" value="C:1,3-beta-D-glucan synthase complex"/>
    <property type="evidence" value="ECO:0007669"/>
    <property type="project" value="InterPro"/>
</dbReference>
<evidence type="ECO:0000256" key="1">
    <source>
        <dbReference type="SAM" id="Phobius"/>
    </source>
</evidence>
<gene>
    <name evidence="4" type="ORF">Zm00014a_039769</name>
</gene>
<evidence type="ECO:0000259" key="2">
    <source>
        <dbReference type="Pfam" id="PF02364"/>
    </source>
</evidence>
<keyword evidence="1" id="KW-0812">Transmembrane</keyword>
<feature type="transmembrane region" description="Helical" evidence="1">
    <location>
        <begin position="842"/>
        <end position="866"/>
    </location>
</feature>
<sequence>MRDETAHCGCESEITTKTYASIFSPFWNEIIKSLREEDYISNREMDLLMMPSNCGNLMLVQWPLFLLTSKIMLANDYASDCKDSQYELWDRISKDEYMAYAVKECYYSTEKILHSLVDAEGQHWVVRLFRDLNDSIAQGSLLVTINLKKLQLVQSRLTGLTGLLVVDRDMLLFKELVGGLHPFACAGILLRGVDGDDQVVEPFLEGSSVQIRDETAGRAAGVTKALLELYEVVTHEFLSQNLREQFDTWQLLLRARNDGRLFSKILWPKDPEMKEQLKRLHLLLTVKDSATNIPKNLEARRRLQFFTNSLFMDIPQAKPVSEMIPFSVFTPYYSETVLYSMSELCVENEDGISILFYLQKIYPDEWANFLERIGCGESSEDDFKESPSDTMELRFWVSYRGQTLARTVRGMMYYRRALMLQSYLERRCLGGGYIVFDICYFSNQHLSYIYIYILILAALSGIEDGNSAAEYIDTQGYELSPDARAQADIKFTYVVSCQIYGLQKQTKKQEAADIALLLQRNEALRVAFIHEEEIISRDGKATTREYYSKLVKADVHGKDQEIYCIKLPGNPKLGEGKPENQNHAIIFTRGDAVQTIDMNQDNYLEEAMKMRNLLEEFHNAHGKHGIRKPTILGVREHVFTGSVSSLASFMSKQETSFVTLGQRVLAYLKVRMHYGHPDVFDRIFHITRGGISKASRVINISEDIYAGFNSTLRQGNITHHEYIQVGKGRDVGLNQIALFEGKVAGGNGEQVLSRDVYRLGQLFDFFRMLTFFFTTVGYYVCTMVLPYLPCSLFTCLFVDLSIQMTVLTVYIFLYGRVYLALSGLDYSISRQARFLGNTALDAALNAQFLVQIGIFTAVPMIMGFILELGLMKAVFSFITMQLQFCSVFFTFSLGTRTHYFGRTILHGGAKYRATGRGFVVRHIKFAENYRLYSRSHFVKATVEDFDDWTNWLLYKGGVGVKGDNSWESWWDEEQAHIQTFRGRILETILSLRFLMFQYGIVYKLKITDHNTSLAVYGFSWIVLFVMVLLFKLFTATPRKSTALPTFVRFLQGVLAIGIIAGIALLIVLTSFTVADLFASALAFIATGWCVLCLAVTWKRVVKVLGLWDSVREIARMYDAGMGAIIFVPIVVFSWFPFVSTFQSRFLFNQAFSRGLEISLILAGNKANQQI</sequence>
<dbReference type="GO" id="GO:0006075">
    <property type="term" value="P:(1-&gt;3)-beta-D-glucan biosynthetic process"/>
    <property type="evidence" value="ECO:0007669"/>
    <property type="project" value="InterPro"/>
</dbReference>
<feature type="transmembrane region" description="Helical" evidence="1">
    <location>
        <begin position="1046"/>
        <end position="1071"/>
    </location>
</feature>
<feature type="domain" description="Callose synthase helical" evidence="3">
    <location>
        <begin position="217"/>
        <end position="286"/>
    </location>
</feature>
<dbReference type="EMBL" id="NCVQ01000001">
    <property type="protein sequence ID" value="PWZ58044.1"/>
    <property type="molecule type" value="Genomic_DNA"/>
</dbReference>
<keyword evidence="1" id="KW-0472">Membrane</keyword>
<dbReference type="PANTHER" id="PTHR12741">
    <property type="entry name" value="LYST-INTERACTING PROTEIN LIP5 DOPAMINE RESPONSIVE PROTEIN DRG-1"/>
    <property type="match status" value="1"/>
</dbReference>
<feature type="transmembrane region" description="Helical" evidence="1">
    <location>
        <begin position="768"/>
        <end position="788"/>
    </location>
</feature>
<keyword evidence="1" id="KW-1133">Transmembrane helix</keyword>
<dbReference type="InterPro" id="IPR003440">
    <property type="entry name" value="Glyco_trans_48_dom"/>
</dbReference>
<dbReference type="Pfam" id="PF25968">
    <property type="entry name" value="CALS1"/>
    <property type="match status" value="2"/>
</dbReference>
<organism evidence="4">
    <name type="scientific">Zea mays</name>
    <name type="common">Maize</name>
    <dbReference type="NCBI Taxonomy" id="4577"/>
    <lineage>
        <taxon>Eukaryota</taxon>
        <taxon>Viridiplantae</taxon>
        <taxon>Streptophyta</taxon>
        <taxon>Embryophyta</taxon>
        <taxon>Tracheophyta</taxon>
        <taxon>Spermatophyta</taxon>
        <taxon>Magnoliopsida</taxon>
        <taxon>Liliopsida</taxon>
        <taxon>Poales</taxon>
        <taxon>Poaceae</taxon>
        <taxon>PACMAD clade</taxon>
        <taxon>Panicoideae</taxon>
        <taxon>Andropogonodae</taxon>
        <taxon>Andropogoneae</taxon>
        <taxon>Tripsacinae</taxon>
        <taxon>Zea</taxon>
    </lineage>
</organism>
<name>A0A317YJR7_MAIZE</name>
<dbReference type="GO" id="GO:0016020">
    <property type="term" value="C:membrane"/>
    <property type="evidence" value="ECO:0007669"/>
    <property type="project" value="InterPro"/>
</dbReference>
<dbReference type="Pfam" id="PF02364">
    <property type="entry name" value="Glucan_synthase"/>
    <property type="match status" value="1"/>
</dbReference>
<evidence type="ECO:0000259" key="3">
    <source>
        <dbReference type="Pfam" id="PF25968"/>
    </source>
</evidence>
<dbReference type="GO" id="GO:0003843">
    <property type="term" value="F:1,3-beta-D-glucan synthase activity"/>
    <property type="evidence" value="ECO:0007669"/>
    <property type="project" value="InterPro"/>
</dbReference>
<feature type="domain" description="Callose synthase helical" evidence="3">
    <location>
        <begin position="63"/>
        <end position="167"/>
    </location>
</feature>
<protein>
    <submittedName>
        <fullName evidence="4">Callose synthase 10</fullName>
    </submittedName>
</protein>
<dbReference type="PANTHER" id="PTHR12741:SF67">
    <property type="entry name" value="CALLOSE SYNTHASE 10"/>
    <property type="match status" value="1"/>
</dbReference>
<feature type="transmembrane region" description="Helical" evidence="1">
    <location>
        <begin position="1117"/>
        <end position="1137"/>
    </location>
</feature>
<reference evidence="4" key="1">
    <citation type="journal article" date="2018" name="Nat. Genet.">
        <title>Extensive intraspecific gene order and gene structural variations between Mo17 and other maize genomes.</title>
        <authorList>
            <person name="Sun S."/>
            <person name="Zhou Y."/>
            <person name="Chen J."/>
            <person name="Shi J."/>
            <person name="Zhao H."/>
            <person name="Zhao H."/>
            <person name="Song W."/>
            <person name="Zhang M."/>
            <person name="Cui Y."/>
            <person name="Dong X."/>
            <person name="Liu H."/>
            <person name="Ma X."/>
            <person name="Jiao Y."/>
            <person name="Wang B."/>
            <person name="Wei X."/>
            <person name="Stein J.C."/>
            <person name="Glaubitz J.C."/>
            <person name="Lu F."/>
            <person name="Yu G."/>
            <person name="Liang C."/>
            <person name="Fengler K."/>
            <person name="Li B."/>
            <person name="Rafalski A."/>
            <person name="Schnable P.S."/>
            <person name="Ware D.H."/>
            <person name="Buckler E.S."/>
            <person name="Lai J."/>
        </authorList>
    </citation>
    <scope>NUCLEOTIDE SEQUENCE [LARGE SCALE GENOMIC DNA]</scope>
    <source>
        <tissue evidence="4">Seedling</tissue>
    </source>
</reference>
<comment type="caution">
    <text evidence="4">The sequence shown here is derived from an EMBL/GenBank/DDBJ whole genome shotgun (WGS) entry which is preliminary data.</text>
</comment>
<dbReference type="AlphaFoldDB" id="A0A317YJR7"/>
<proteinExistence type="predicted"/>
<feature type="transmembrane region" description="Helical" evidence="1">
    <location>
        <begin position="1077"/>
        <end position="1097"/>
    </location>
</feature>
<feature type="transmembrane region" description="Helical" evidence="1">
    <location>
        <begin position="800"/>
        <end position="821"/>
    </location>
</feature>